<keyword evidence="1 2" id="KW-0732">Signal</keyword>
<evidence type="ECO:0000313" key="5">
    <source>
        <dbReference type="Proteomes" id="UP001623592"/>
    </source>
</evidence>
<feature type="chain" id="PRO_5045381188" evidence="2">
    <location>
        <begin position="29"/>
        <end position="646"/>
    </location>
</feature>
<comment type="caution">
    <text evidence="4">The sequence shown here is derived from an EMBL/GenBank/DDBJ whole genome shotgun (WGS) entry which is preliminary data.</text>
</comment>
<dbReference type="Pfam" id="PF01841">
    <property type="entry name" value="Transglut_core"/>
    <property type="match status" value="1"/>
</dbReference>
<evidence type="ECO:0000256" key="2">
    <source>
        <dbReference type="SAM" id="SignalP"/>
    </source>
</evidence>
<dbReference type="InterPro" id="IPR002931">
    <property type="entry name" value="Transglutaminase-like"/>
</dbReference>
<dbReference type="PANTHER" id="PTHR46333:SF2">
    <property type="entry name" value="CYTOKINESIS PROTEIN 3"/>
    <property type="match status" value="1"/>
</dbReference>
<proteinExistence type="predicted"/>
<dbReference type="InterPro" id="IPR032812">
    <property type="entry name" value="SbsA_Ig"/>
</dbReference>
<sequence>MKRLKSKKLIVIIAVLAFIMNFPGSVLAYTGTNSNYQVLSEKKGTGIGYKLNRVSKVTKYSTSNFEVSSYNDLKSKIAYILQNRITDINLHITYSYGDNVDVLKNQIDGLLNNPPVDDYTATSVYSYDRLGSGYDGDFNISLKYTYVESKDQVDYVETQVKQILSQIIKPGMSDLQKEKAIHDYIVLNVAYDESAPDVNLTYSDYNAITKHVAVCEGYALLAYRMLTDSNIEARIVVSDNSENEVGHAWNMVKINGNWYHLDCTFDDPVPDVKGRVEYDYFNKTDSEIGADGDHHWDGTKYPAATTKFDASVFQQPSIDAVTLGKDAVIDVQTSYIKDNTSVGFSLVKEDGSDASKTNGMDNLVMFDDNDQLVISQNEYTGDYFIPYYVPEGNYKIKVTIGDKTSYSDVISVKRDSQITVNNLKDGYVGKDLASTLTGSASDKDGISYLAVDLENANGDDLDLTSGDVTDSGVKVFKLNSDGTFSENIPALSNLKDGKYTITLMAFDSNGIETSKDINFTKDSNASTYDWQSILNSKPWKTKYTSATELSTIMDVNANKTFTVKFSGDVDFNTLNSSNVQIIDAENGNVVSSTIAKATSNSVLVTPSASLAAGRVYYIVVNNDTLKSAGGKNLKNAVVCPFKVADK</sequence>
<dbReference type="SUPFAM" id="SSF54001">
    <property type="entry name" value="Cysteine proteinases"/>
    <property type="match status" value="1"/>
</dbReference>
<evidence type="ECO:0000313" key="4">
    <source>
        <dbReference type="EMBL" id="MFL0249104.1"/>
    </source>
</evidence>
<dbReference type="Proteomes" id="UP001623592">
    <property type="component" value="Unassembled WGS sequence"/>
</dbReference>
<dbReference type="InterPro" id="IPR052557">
    <property type="entry name" value="CAP/Cytokinesis_protein"/>
</dbReference>
<dbReference type="RefSeq" id="WP_406785778.1">
    <property type="nucleotide sequence ID" value="NZ_JBJIAA010000001.1"/>
</dbReference>
<dbReference type="EMBL" id="JBJIAA010000001">
    <property type="protein sequence ID" value="MFL0249104.1"/>
    <property type="molecule type" value="Genomic_DNA"/>
</dbReference>
<protein>
    <submittedName>
        <fullName evidence="4">Transglutaminase domain-containing protein</fullName>
    </submittedName>
</protein>
<dbReference type="Gene3D" id="3.10.620.30">
    <property type="match status" value="1"/>
</dbReference>
<name>A0ABW8TDS7_9CLOT</name>
<evidence type="ECO:0000256" key="1">
    <source>
        <dbReference type="ARBA" id="ARBA00022729"/>
    </source>
</evidence>
<dbReference type="Pfam" id="PF13205">
    <property type="entry name" value="Big_5"/>
    <property type="match status" value="1"/>
</dbReference>
<evidence type="ECO:0000259" key="3">
    <source>
        <dbReference type="SMART" id="SM00460"/>
    </source>
</evidence>
<dbReference type="InterPro" id="IPR038765">
    <property type="entry name" value="Papain-like_cys_pep_sf"/>
</dbReference>
<keyword evidence="5" id="KW-1185">Reference proteome</keyword>
<dbReference type="InterPro" id="IPR014755">
    <property type="entry name" value="Cu-Rt/internalin_Ig-like"/>
</dbReference>
<dbReference type="Gene3D" id="2.60.40.1220">
    <property type="match status" value="1"/>
</dbReference>
<feature type="domain" description="Transglutaminase-like" evidence="3">
    <location>
        <begin position="207"/>
        <end position="265"/>
    </location>
</feature>
<dbReference type="SMART" id="SM00460">
    <property type="entry name" value="TGc"/>
    <property type="match status" value="1"/>
</dbReference>
<reference evidence="4 5" key="1">
    <citation type="submission" date="2024-11" db="EMBL/GenBank/DDBJ databases">
        <authorList>
            <person name="Heng Y.C."/>
            <person name="Lim A.C.H."/>
            <person name="Lee J.K.Y."/>
            <person name="Kittelmann S."/>
        </authorList>
    </citation>
    <scope>NUCLEOTIDE SEQUENCE [LARGE SCALE GENOMIC DNA]</scope>
    <source>
        <strain evidence="4 5">WILCCON 0114</strain>
    </source>
</reference>
<feature type="signal peptide" evidence="2">
    <location>
        <begin position="1"/>
        <end position="28"/>
    </location>
</feature>
<dbReference type="PANTHER" id="PTHR46333">
    <property type="entry name" value="CYTOKINESIS PROTEIN 3"/>
    <property type="match status" value="1"/>
</dbReference>
<organism evidence="4 5">
    <name type="scientific">Clostridium neuense</name>
    <dbReference type="NCBI Taxonomy" id="1728934"/>
    <lineage>
        <taxon>Bacteria</taxon>
        <taxon>Bacillati</taxon>
        <taxon>Bacillota</taxon>
        <taxon>Clostridia</taxon>
        <taxon>Eubacteriales</taxon>
        <taxon>Clostridiaceae</taxon>
        <taxon>Clostridium</taxon>
    </lineage>
</organism>
<gene>
    <name evidence="4" type="ORF">ACJDT4_01605</name>
</gene>
<accession>A0ABW8TDS7</accession>